<dbReference type="SUPFAM" id="SSF81321">
    <property type="entry name" value="Family A G protein-coupled receptor-like"/>
    <property type="match status" value="1"/>
</dbReference>
<gene>
    <name evidence="3" type="primary">Acey_s0044.g926</name>
    <name evidence="3" type="ORF">Y032_0044g926</name>
</gene>
<evidence type="ECO:0000313" key="3">
    <source>
        <dbReference type="EMBL" id="EYC13331.1"/>
    </source>
</evidence>
<dbReference type="InterPro" id="IPR019430">
    <property type="entry name" value="7TM_GPCR_serpentine_rcpt_Srx"/>
</dbReference>
<feature type="domain" description="7TM GPCR serpentine receptor class x (Srx)" evidence="2">
    <location>
        <begin position="16"/>
        <end position="71"/>
    </location>
</feature>
<feature type="transmembrane region" description="Helical" evidence="1">
    <location>
        <begin position="54"/>
        <end position="79"/>
    </location>
</feature>
<feature type="domain" description="7TM GPCR serpentine receptor class x (Srx)" evidence="2">
    <location>
        <begin position="73"/>
        <end position="240"/>
    </location>
</feature>
<feature type="transmembrane region" description="Helical" evidence="1">
    <location>
        <begin position="91"/>
        <end position="109"/>
    </location>
</feature>
<feature type="transmembrane region" description="Helical" evidence="1">
    <location>
        <begin position="12"/>
        <end position="34"/>
    </location>
</feature>
<evidence type="ECO:0000313" key="4">
    <source>
        <dbReference type="Proteomes" id="UP000024635"/>
    </source>
</evidence>
<dbReference type="PANTHER" id="PTHR23017">
    <property type="entry name" value="SERPENTINE RECEPTOR, CLASS X"/>
    <property type="match status" value="1"/>
</dbReference>
<feature type="transmembrane region" description="Helical" evidence="1">
    <location>
        <begin position="222"/>
        <end position="241"/>
    </location>
</feature>
<keyword evidence="1" id="KW-1133">Transmembrane helix</keyword>
<comment type="caution">
    <text evidence="3">The sequence shown here is derived from an EMBL/GenBank/DDBJ whole genome shotgun (WGS) entry which is preliminary data.</text>
</comment>
<dbReference type="AlphaFoldDB" id="A0A016UEH5"/>
<sequence>MHQSISSDNASVDIRFQLGVFGLCTNGIAMYILIGGGKMSQSFQQLCFSHCSANVIVLSFFLLYCTPMVILLVVICWPIESRNFLKQRNTTLMISAVWFLGLLHFLPYFKVDECYVIFTSENYLWSFSPNYCGFVLGKVLDFGTGVTVFALIILFDVYTIYRVRTLMVVTGKRVRKSDLKFFAQSCLQFAAFVVKLTCFYFISGFFTGDIVLYHWEVFFTTTFAWEFTHCIDGLILIPFHYGDLRARRNGISSSVMKQTRMELSRVMPVSAAKSSNY</sequence>
<name>A0A016UEH5_9BILA</name>
<evidence type="ECO:0000256" key="1">
    <source>
        <dbReference type="SAM" id="Phobius"/>
    </source>
</evidence>
<dbReference type="Pfam" id="PF10328">
    <property type="entry name" value="7TM_GPCR_Srx"/>
    <property type="match status" value="2"/>
</dbReference>
<keyword evidence="1" id="KW-0472">Membrane</keyword>
<accession>A0A016UEH5</accession>
<protein>
    <recommendedName>
        <fullName evidence="2">7TM GPCR serpentine receptor class x (Srx) domain-containing protein</fullName>
    </recommendedName>
</protein>
<keyword evidence="4" id="KW-1185">Reference proteome</keyword>
<keyword evidence="1" id="KW-0812">Transmembrane</keyword>
<dbReference type="Proteomes" id="UP000024635">
    <property type="component" value="Unassembled WGS sequence"/>
</dbReference>
<evidence type="ECO:0000259" key="2">
    <source>
        <dbReference type="Pfam" id="PF10328"/>
    </source>
</evidence>
<organism evidence="3 4">
    <name type="scientific">Ancylostoma ceylanicum</name>
    <dbReference type="NCBI Taxonomy" id="53326"/>
    <lineage>
        <taxon>Eukaryota</taxon>
        <taxon>Metazoa</taxon>
        <taxon>Ecdysozoa</taxon>
        <taxon>Nematoda</taxon>
        <taxon>Chromadorea</taxon>
        <taxon>Rhabditida</taxon>
        <taxon>Rhabditina</taxon>
        <taxon>Rhabditomorpha</taxon>
        <taxon>Strongyloidea</taxon>
        <taxon>Ancylostomatidae</taxon>
        <taxon>Ancylostomatinae</taxon>
        <taxon>Ancylostoma</taxon>
    </lineage>
</organism>
<dbReference type="EMBL" id="JARK01001380">
    <property type="protein sequence ID" value="EYC13331.1"/>
    <property type="molecule type" value="Genomic_DNA"/>
</dbReference>
<dbReference type="OrthoDB" id="5800536at2759"/>
<reference evidence="4" key="1">
    <citation type="journal article" date="2015" name="Nat. Genet.">
        <title>The genome and transcriptome of the zoonotic hookworm Ancylostoma ceylanicum identify infection-specific gene families.</title>
        <authorList>
            <person name="Schwarz E.M."/>
            <person name="Hu Y."/>
            <person name="Antoshechkin I."/>
            <person name="Miller M.M."/>
            <person name="Sternberg P.W."/>
            <person name="Aroian R.V."/>
        </authorList>
    </citation>
    <scope>NUCLEOTIDE SEQUENCE</scope>
    <source>
        <strain evidence="4">HY135</strain>
    </source>
</reference>
<feature type="transmembrane region" description="Helical" evidence="1">
    <location>
        <begin position="181"/>
        <end position="202"/>
    </location>
</feature>
<dbReference type="PANTHER" id="PTHR23017:SF3">
    <property type="entry name" value="G-PROTEIN COUPLED RECEPTORS FAMILY 1 PROFILE DOMAIN-CONTAINING PROTEIN"/>
    <property type="match status" value="1"/>
</dbReference>
<proteinExistence type="predicted"/>
<feature type="transmembrane region" description="Helical" evidence="1">
    <location>
        <begin position="142"/>
        <end position="161"/>
    </location>
</feature>